<reference evidence="4" key="1">
    <citation type="submission" date="2020-01" db="EMBL/GenBank/DDBJ databases">
        <authorList>
            <person name="Mishra B."/>
        </authorList>
    </citation>
    <scope>NUCLEOTIDE SEQUENCE [LARGE SCALE GENOMIC DNA]</scope>
</reference>
<keyword evidence="1" id="KW-0520">NAD</keyword>
<dbReference type="PANTHER" id="PTHR32009:SF157">
    <property type="entry name" value="DISEASE RESISTANCE PROTEIN RBA1-RELATED"/>
    <property type="match status" value="1"/>
</dbReference>
<dbReference type="SMART" id="SM00255">
    <property type="entry name" value="TIR"/>
    <property type="match status" value="1"/>
</dbReference>
<accession>A0A6D2KDE5</accession>
<dbReference type="OrthoDB" id="6160824at2759"/>
<organism evidence="4 5">
    <name type="scientific">Microthlaspi erraticum</name>
    <dbReference type="NCBI Taxonomy" id="1685480"/>
    <lineage>
        <taxon>Eukaryota</taxon>
        <taxon>Viridiplantae</taxon>
        <taxon>Streptophyta</taxon>
        <taxon>Embryophyta</taxon>
        <taxon>Tracheophyta</taxon>
        <taxon>Spermatophyta</taxon>
        <taxon>Magnoliopsida</taxon>
        <taxon>eudicotyledons</taxon>
        <taxon>Gunneridae</taxon>
        <taxon>Pentapetalae</taxon>
        <taxon>rosids</taxon>
        <taxon>malvids</taxon>
        <taxon>Brassicales</taxon>
        <taxon>Brassicaceae</taxon>
        <taxon>Coluteocarpeae</taxon>
        <taxon>Microthlaspi</taxon>
    </lineage>
</organism>
<evidence type="ECO:0000313" key="4">
    <source>
        <dbReference type="EMBL" id="CAA7055014.1"/>
    </source>
</evidence>
<feature type="region of interest" description="Disordered" evidence="2">
    <location>
        <begin position="192"/>
        <end position="242"/>
    </location>
</feature>
<proteinExistence type="predicted"/>
<dbReference type="EMBL" id="CACVBM020001606">
    <property type="protein sequence ID" value="CAA7055014.1"/>
    <property type="molecule type" value="Genomic_DNA"/>
</dbReference>
<evidence type="ECO:0000256" key="1">
    <source>
        <dbReference type="ARBA" id="ARBA00023027"/>
    </source>
</evidence>
<feature type="compositionally biased region" description="Polar residues" evidence="2">
    <location>
        <begin position="211"/>
        <end position="220"/>
    </location>
</feature>
<dbReference type="Proteomes" id="UP000467841">
    <property type="component" value="Unassembled WGS sequence"/>
</dbReference>
<dbReference type="FunFam" id="3.40.50.10140:FF:000007">
    <property type="entry name" value="Disease resistance protein (TIR-NBS-LRR class)"/>
    <property type="match status" value="1"/>
</dbReference>
<evidence type="ECO:0000259" key="3">
    <source>
        <dbReference type="PROSITE" id="PS50104"/>
    </source>
</evidence>
<dbReference type="SUPFAM" id="SSF52200">
    <property type="entry name" value="Toll/Interleukin receptor TIR domain"/>
    <property type="match status" value="1"/>
</dbReference>
<feature type="domain" description="TIR" evidence="3">
    <location>
        <begin position="10"/>
        <end position="173"/>
    </location>
</feature>
<evidence type="ECO:0000256" key="2">
    <source>
        <dbReference type="SAM" id="MobiDB-lite"/>
    </source>
</evidence>
<comment type="caution">
    <text evidence="4">The sequence shown here is derived from an EMBL/GenBank/DDBJ whole genome shotgun (WGS) entry which is preliminary data.</text>
</comment>
<dbReference type="Pfam" id="PF01582">
    <property type="entry name" value="TIR"/>
    <property type="match status" value="1"/>
</dbReference>
<dbReference type="PROSITE" id="PS50104">
    <property type="entry name" value="TIR"/>
    <property type="match status" value="1"/>
</dbReference>
<protein>
    <recommendedName>
        <fullName evidence="3">TIR domain-containing protein</fullName>
    </recommendedName>
</protein>
<evidence type="ECO:0000313" key="5">
    <source>
        <dbReference type="Proteomes" id="UP000467841"/>
    </source>
</evidence>
<dbReference type="InterPro" id="IPR000157">
    <property type="entry name" value="TIR_dom"/>
</dbReference>
<keyword evidence="5" id="KW-1185">Reference proteome</keyword>
<sequence length="242" mass="28463">MRIKPLTKVHSHRVFISFRGDQLRYSFVSHLLDVFERHRIPFFVDKNELRGKNLTNLFVRIKESKIALVIFSSRYAESSWCMDELVKMKKRADKGKLHVIPIFYKVRERDVRRQTGDFGDKFWALAKASRGNQIKEWMEALECISNKMGLSLRDKSSEADFIKDIVKEVVKVLATIGWEDTEHQYCVNLSKNKRRKMHQSSPEYKKKNLENSHTNFSNARGQEEQNQEVLIFKRTSSNDSSS</sequence>
<dbReference type="Gene3D" id="3.40.50.10140">
    <property type="entry name" value="Toll/interleukin-1 receptor homology (TIR) domain"/>
    <property type="match status" value="1"/>
</dbReference>
<dbReference type="PANTHER" id="PTHR32009">
    <property type="entry name" value="TMV RESISTANCE PROTEIN N-LIKE"/>
    <property type="match status" value="1"/>
</dbReference>
<name>A0A6D2KDE5_9BRAS</name>
<dbReference type="GO" id="GO:0007165">
    <property type="term" value="P:signal transduction"/>
    <property type="evidence" value="ECO:0007669"/>
    <property type="project" value="InterPro"/>
</dbReference>
<dbReference type="InterPro" id="IPR035897">
    <property type="entry name" value="Toll_tir_struct_dom_sf"/>
</dbReference>
<gene>
    <name evidence="4" type="ORF">MERR_LOCUS42250</name>
</gene>
<dbReference type="AlphaFoldDB" id="A0A6D2KDE5"/>